<accession>A0A0N5B267</accession>
<dbReference type="Proteomes" id="UP000046392">
    <property type="component" value="Unplaced"/>
</dbReference>
<feature type="compositionally biased region" description="Acidic residues" evidence="1">
    <location>
        <begin position="124"/>
        <end position="133"/>
    </location>
</feature>
<proteinExistence type="predicted"/>
<dbReference type="WBParaSite" id="SPAL_0000017000.1">
    <property type="protein sequence ID" value="SPAL_0000017000.1"/>
    <property type="gene ID" value="SPAL_0000017000"/>
</dbReference>
<sequence length="279" mass="32321">MYDKRLAFKILLYLTITLSITLLSKSHPPDEIDENIDVPYRSEVDDITMMTDIHKHNNYVVKRETEDESDRKSSNENLVNDSTGDSESEENHTNNESTVENEENEGGVKGVNFEDNGDKNSDIENQDQTESEEEQMKNEDFSKNNVIGTVNREKRVNKAGSSHKSRPSLNRLTNYKNKVIMSKFLPLKIFILIIFHVSLLKSVAGDHNDLSNLRHLLYAPYNDKLRIGDSFDNMDYHSLLHWNQLSKMKSPYTRNIRNLLNSPHLLITTKRFYDPNDNN</sequence>
<feature type="compositionally biased region" description="Basic residues" evidence="1">
    <location>
        <begin position="157"/>
        <end position="166"/>
    </location>
</feature>
<dbReference type="AlphaFoldDB" id="A0A0N5B267"/>
<keyword evidence="3" id="KW-1185">Reference proteome</keyword>
<evidence type="ECO:0000313" key="4">
    <source>
        <dbReference type="WBParaSite" id="SPAL_0000017000.1"/>
    </source>
</evidence>
<feature type="chain" id="PRO_5005893767" evidence="2">
    <location>
        <begin position="27"/>
        <end position="279"/>
    </location>
</feature>
<feature type="compositionally biased region" description="Basic and acidic residues" evidence="1">
    <location>
        <begin position="61"/>
        <end position="74"/>
    </location>
</feature>
<feature type="region of interest" description="Disordered" evidence="1">
    <location>
        <begin position="58"/>
        <end position="169"/>
    </location>
</feature>
<feature type="compositionally biased region" description="Polar residues" evidence="1">
    <location>
        <begin position="75"/>
        <end position="85"/>
    </location>
</feature>
<evidence type="ECO:0000256" key="1">
    <source>
        <dbReference type="SAM" id="MobiDB-lite"/>
    </source>
</evidence>
<name>A0A0N5B267_STREA</name>
<keyword evidence="2" id="KW-0732">Signal</keyword>
<feature type="signal peptide" evidence="2">
    <location>
        <begin position="1"/>
        <end position="26"/>
    </location>
</feature>
<protein>
    <submittedName>
        <fullName evidence="4">Exported protein</fullName>
    </submittedName>
</protein>
<organism evidence="3 4">
    <name type="scientific">Strongyloides papillosus</name>
    <name type="common">Intestinal threadworm</name>
    <dbReference type="NCBI Taxonomy" id="174720"/>
    <lineage>
        <taxon>Eukaryota</taxon>
        <taxon>Metazoa</taxon>
        <taxon>Ecdysozoa</taxon>
        <taxon>Nematoda</taxon>
        <taxon>Chromadorea</taxon>
        <taxon>Rhabditida</taxon>
        <taxon>Tylenchina</taxon>
        <taxon>Panagrolaimomorpha</taxon>
        <taxon>Strongyloidoidea</taxon>
        <taxon>Strongyloididae</taxon>
        <taxon>Strongyloides</taxon>
    </lineage>
</organism>
<evidence type="ECO:0000313" key="3">
    <source>
        <dbReference type="Proteomes" id="UP000046392"/>
    </source>
</evidence>
<reference evidence="4" key="1">
    <citation type="submission" date="2017-02" db="UniProtKB">
        <authorList>
            <consortium name="WormBaseParasite"/>
        </authorList>
    </citation>
    <scope>IDENTIFICATION</scope>
</reference>
<evidence type="ECO:0000256" key="2">
    <source>
        <dbReference type="SAM" id="SignalP"/>
    </source>
</evidence>